<evidence type="ECO:0000259" key="3">
    <source>
        <dbReference type="Pfam" id="PF13649"/>
    </source>
</evidence>
<dbReference type="PANTHER" id="PTHR44942">
    <property type="entry name" value="METHYLTRANSF_11 DOMAIN-CONTAINING PROTEIN"/>
    <property type="match status" value="1"/>
</dbReference>
<dbReference type="RefSeq" id="WP_076689111.1">
    <property type="nucleotide sequence ID" value="NZ_CP018762.1"/>
</dbReference>
<organism evidence="4 5">
    <name type="scientific">Microbacterium aurum</name>
    <dbReference type="NCBI Taxonomy" id="36805"/>
    <lineage>
        <taxon>Bacteria</taxon>
        <taxon>Bacillati</taxon>
        <taxon>Actinomycetota</taxon>
        <taxon>Actinomycetes</taxon>
        <taxon>Micrococcales</taxon>
        <taxon>Microbacteriaceae</taxon>
        <taxon>Microbacterium</taxon>
    </lineage>
</organism>
<evidence type="ECO:0000313" key="4">
    <source>
        <dbReference type="EMBL" id="APZ33342.1"/>
    </source>
</evidence>
<dbReference type="PANTHER" id="PTHR44942:SF4">
    <property type="entry name" value="METHYLTRANSFERASE TYPE 11 DOMAIN-CONTAINING PROTEIN"/>
    <property type="match status" value="1"/>
</dbReference>
<dbReference type="GO" id="GO:0008168">
    <property type="term" value="F:methyltransferase activity"/>
    <property type="evidence" value="ECO:0007669"/>
    <property type="project" value="UniProtKB-KW"/>
</dbReference>
<keyword evidence="5" id="KW-1185">Reference proteome</keyword>
<dbReference type="Gene3D" id="3.40.50.150">
    <property type="entry name" value="Vaccinia Virus protein VP39"/>
    <property type="match status" value="1"/>
</dbReference>
<dbReference type="Pfam" id="PF13649">
    <property type="entry name" value="Methyltransf_25"/>
    <property type="match status" value="1"/>
</dbReference>
<dbReference type="OrthoDB" id="9797252at2"/>
<accession>A0A1P8U5F6</accession>
<dbReference type="InterPro" id="IPR029063">
    <property type="entry name" value="SAM-dependent_MTases_sf"/>
</dbReference>
<sequence length="249" mass="27414">MNNLDPMHFNAVAANYGSARPHYPAALWRDAAATGLVEPGRRALDLGAGSGEATGELLARGMDVVAVEPGESLAAILQQRFPAATVVRSRAEDIRPDTAAFDLAIAATSIHWMDLDVVLPLVHKALTAEARLLVWRNVFGDPDAEVTPFRHEIQRIVDRRGTTREGNPEDLEHTAAKIARTQLFTVEQMHRYRWSIELTADQIHALFATFSDWSESEVRQAASIAETLGGTVTEHYSSWLINARPSPNE</sequence>
<protein>
    <submittedName>
        <fullName evidence="4">SAM-dependent methyltransferase</fullName>
    </submittedName>
</protein>
<dbReference type="STRING" id="36805.BOH66_02865"/>
<evidence type="ECO:0000256" key="2">
    <source>
        <dbReference type="ARBA" id="ARBA00022679"/>
    </source>
</evidence>
<dbReference type="AlphaFoldDB" id="A0A1P8U5F6"/>
<dbReference type="Proteomes" id="UP000187185">
    <property type="component" value="Chromosome"/>
</dbReference>
<dbReference type="SUPFAM" id="SSF53335">
    <property type="entry name" value="S-adenosyl-L-methionine-dependent methyltransferases"/>
    <property type="match status" value="1"/>
</dbReference>
<name>A0A1P8U5F6_9MICO</name>
<feature type="domain" description="Methyltransferase" evidence="3">
    <location>
        <begin position="44"/>
        <end position="119"/>
    </location>
</feature>
<keyword evidence="2 4" id="KW-0808">Transferase</keyword>
<dbReference type="InterPro" id="IPR041698">
    <property type="entry name" value="Methyltransf_25"/>
</dbReference>
<dbReference type="EMBL" id="CP018762">
    <property type="protein sequence ID" value="APZ33342.1"/>
    <property type="molecule type" value="Genomic_DNA"/>
</dbReference>
<evidence type="ECO:0000256" key="1">
    <source>
        <dbReference type="ARBA" id="ARBA00022603"/>
    </source>
</evidence>
<reference evidence="4 5" key="1">
    <citation type="submission" date="2016-12" db="EMBL/GenBank/DDBJ databases">
        <title>Complete genome sequence of Microbacterium aurum KACC 15219.</title>
        <authorList>
            <person name="Jung Y."/>
            <person name="Shin J.-H."/>
            <person name="Lee Y.-J."/>
            <person name="Yi H."/>
            <person name="Bahn Y.-S."/>
            <person name="Kim J.F."/>
            <person name="Lee D.-W."/>
        </authorList>
    </citation>
    <scope>NUCLEOTIDE SEQUENCE [LARGE SCALE GENOMIC DNA]</scope>
    <source>
        <strain evidence="4 5">KACC 15219</strain>
    </source>
</reference>
<dbReference type="KEGG" id="maur:BOH66_02865"/>
<evidence type="ECO:0000313" key="5">
    <source>
        <dbReference type="Proteomes" id="UP000187185"/>
    </source>
</evidence>
<dbReference type="GO" id="GO:0032259">
    <property type="term" value="P:methylation"/>
    <property type="evidence" value="ECO:0007669"/>
    <property type="project" value="UniProtKB-KW"/>
</dbReference>
<proteinExistence type="predicted"/>
<gene>
    <name evidence="4" type="ORF">BOH66_02865</name>
</gene>
<keyword evidence="1 4" id="KW-0489">Methyltransferase</keyword>
<dbReference type="InterPro" id="IPR051052">
    <property type="entry name" value="Diverse_substrate_MTase"/>
</dbReference>
<dbReference type="CDD" id="cd02440">
    <property type="entry name" value="AdoMet_MTases"/>
    <property type="match status" value="1"/>
</dbReference>